<feature type="compositionally biased region" description="Low complexity" evidence="1">
    <location>
        <begin position="19"/>
        <end position="30"/>
    </location>
</feature>
<evidence type="ECO:0000313" key="3">
    <source>
        <dbReference type="Proteomes" id="UP000265520"/>
    </source>
</evidence>
<accession>A0A392VJM1</accession>
<evidence type="ECO:0000256" key="1">
    <source>
        <dbReference type="SAM" id="MobiDB-lite"/>
    </source>
</evidence>
<dbReference type="AlphaFoldDB" id="A0A392VJM1"/>
<dbReference type="Proteomes" id="UP000265520">
    <property type="component" value="Unassembled WGS sequence"/>
</dbReference>
<organism evidence="2 3">
    <name type="scientific">Trifolium medium</name>
    <dbReference type="NCBI Taxonomy" id="97028"/>
    <lineage>
        <taxon>Eukaryota</taxon>
        <taxon>Viridiplantae</taxon>
        <taxon>Streptophyta</taxon>
        <taxon>Embryophyta</taxon>
        <taxon>Tracheophyta</taxon>
        <taxon>Spermatophyta</taxon>
        <taxon>Magnoliopsida</taxon>
        <taxon>eudicotyledons</taxon>
        <taxon>Gunneridae</taxon>
        <taxon>Pentapetalae</taxon>
        <taxon>rosids</taxon>
        <taxon>fabids</taxon>
        <taxon>Fabales</taxon>
        <taxon>Fabaceae</taxon>
        <taxon>Papilionoideae</taxon>
        <taxon>50 kb inversion clade</taxon>
        <taxon>NPAAA clade</taxon>
        <taxon>Hologalegina</taxon>
        <taxon>IRL clade</taxon>
        <taxon>Trifolieae</taxon>
        <taxon>Trifolium</taxon>
    </lineage>
</organism>
<feature type="region of interest" description="Disordered" evidence="1">
    <location>
        <begin position="1"/>
        <end position="30"/>
    </location>
</feature>
<name>A0A392VJM1_9FABA</name>
<comment type="caution">
    <text evidence="2">The sequence shown here is derived from an EMBL/GenBank/DDBJ whole genome shotgun (WGS) entry which is preliminary data.</text>
</comment>
<dbReference type="EMBL" id="LXQA011183977">
    <property type="protein sequence ID" value="MCI88107.1"/>
    <property type="molecule type" value="Genomic_DNA"/>
</dbReference>
<protein>
    <submittedName>
        <fullName evidence="2">Uncharacterized protein</fullName>
    </submittedName>
</protein>
<proteinExistence type="predicted"/>
<reference evidence="2 3" key="1">
    <citation type="journal article" date="2018" name="Front. Plant Sci.">
        <title>Red Clover (Trifolium pratense) and Zigzag Clover (T. medium) - A Picture of Genomic Similarities and Differences.</title>
        <authorList>
            <person name="Dluhosova J."/>
            <person name="Istvanek J."/>
            <person name="Nedelnik J."/>
            <person name="Repkova J."/>
        </authorList>
    </citation>
    <scope>NUCLEOTIDE SEQUENCE [LARGE SCALE GENOMIC DNA]</scope>
    <source>
        <strain evidence="3">cv. 10/8</strain>
        <tissue evidence="2">Leaf</tissue>
    </source>
</reference>
<feature type="compositionally biased region" description="Basic and acidic residues" evidence="1">
    <location>
        <begin position="1"/>
        <end position="13"/>
    </location>
</feature>
<sequence length="30" mass="2868">MAPGARKFEEKGKTARITAPGAGAVAPGAG</sequence>
<keyword evidence="3" id="KW-1185">Reference proteome</keyword>
<evidence type="ECO:0000313" key="2">
    <source>
        <dbReference type="EMBL" id="MCI88107.1"/>
    </source>
</evidence>